<dbReference type="Proteomes" id="UP001054945">
    <property type="component" value="Unassembled WGS sequence"/>
</dbReference>
<accession>A0AAV4UXH1</accession>
<keyword evidence="3" id="KW-1185">Reference proteome</keyword>
<organism evidence="2 3">
    <name type="scientific">Caerostris extrusa</name>
    <name type="common">Bark spider</name>
    <name type="synonym">Caerostris bankana</name>
    <dbReference type="NCBI Taxonomy" id="172846"/>
    <lineage>
        <taxon>Eukaryota</taxon>
        <taxon>Metazoa</taxon>
        <taxon>Ecdysozoa</taxon>
        <taxon>Arthropoda</taxon>
        <taxon>Chelicerata</taxon>
        <taxon>Arachnida</taxon>
        <taxon>Araneae</taxon>
        <taxon>Araneomorphae</taxon>
        <taxon>Entelegynae</taxon>
        <taxon>Araneoidea</taxon>
        <taxon>Araneidae</taxon>
        <taxon>Caerostris</taxon>
    </lineage>
</organism>
<protein>
    <submittedName>
        <fullName evidence="2">Uncharacterized protein</fullName>
    </submittedName>
</protein>
<evidence type="ECO:0000313" key="3">
    <source>
        <dbReference type="Proteomes" id="UP001054945"/>
    </source>
</evidence>
<proteinExistence type="predicted"/>
<dbReference type="AlphaFoldDB" id="A0AAV4UXH1"/>
<comment type="caution">
    <text evidence="2">The sequence shown here is derived from an EMBL/GenBank/DDBJ whole genome shotgun (WGS) entry which is preliminary data.</text>
</comment>
<feature type="region of interest" description="Disordered" evidence="1">
    <location>
        <begin position="1"/>
        <end position="35"/>
    </location>
</feature>
<gene>
    <name evidence="2" type="ORF">CEXT_165951</name>
</gene>
<feature type="region of interest" description="Disordered" evidence="1">
    <location>
        <begin position="53"/>
        <end position="77"/>
    </location>
</feature>
<reference evidence="2 3" key="1">
    <citation type="submission" date="2021-06" db="EMBL/GenBank/DDBJ databases">
        <title>Caerostris extrusa draft genome.</title>
        <authorList>
            <person name="Kono N."/>
            <person name="Arakawa K."/>
        </authorList>
    </citation>
    <scope>NUCLEOTIDE SEQUENCE [LARGE SCALE GENOMIC DNA]</scope>
</reference>
<name>A0AAV4UXH1_CAEEX</name>
<evidence type="ECO:0000256" key="1">
    <source>
        <dbReference type="SAM" id="MobiDB-lite"/>
    </source>
</evidence>
<feature type="compositionally biased region" description="Polar residues" evidence="1">
    <location>
        <begin position="1"/>
        <end position="23"/>
    </location>
</feature>
<dbReference type="EMBL" id="BPLR01013639">
    <property type="protein sequence ID" value="GIY62597.1"/>
    <property type="molecule type" value="Genomic_DNA"/>
</dbReference>
<evidence type="ECO:0000313" key="2">
    <source>
        <dbReference type="EMBL" id="GIY62597.1"/>
    </source>
</evidence>
<sequence length="77" mass="8779">MTNLQTDGLYKQQSAQNISQERNGSTRKTDLNRPPIIRIRNSNLLDSLRTNGFFTNRSHSGRRIERRTNSAGVHQPG</sequence>